<evidence type="ECO:0000256" key="4">
    <source>
        <dbReference type="ARBA" id="ARBA00022723"/>
    </source>
</evidence>
<dbReference type="InterPro" id="IPR006047">
    <property type="entry name" value="GH13_cat_dom"/>
</dbReference>
<evidence type="ECO:0000256" key="6">
    <source>
        <dbReference type="ARBA" id="ARBA00023235"/>
    </source>
</evidence>
<proteinExistence type="inferred from homology"/>
<evidence type="ECO:0000256" key="2">
    <source>
        <dbReference type="ARBA" id="ARBA00005496"/>
    </source>
</evidence>
<comment type="catalytic activity">
    <reaction evidence="1">
        <text>D-maltose = alpha,alpha-trehalose</text>
        <dbReference type="Rhea" id="RHEA:15145"/>
        <dbReference type="ChEBI" id="CHEBI:16551"/>
        <dbReference type="ChEBI" id="CHEBI:17306"/>
        <dbReference type="EC" id="5.4.99.16"/>
    </reaction>
</comment>
<dbReference type="InterPro" id="IPR012810">
    <property type="entry name" value="TreS/a-amylase_N"/>
</dbReference>
<evidence type="ECO:0000256" key="7">
    <source>
        <dbReference type="ARBA" id="ARBA00031378"/>
    </source>
</evidence>
<dbReference type="EC" id="5.4.99.16" evidence="3"/>
<protein>
    <recommendedName>
        <fullName evidence="3">maltose alpha-D-glucosyltransferase</fullName>
        <ecNumber evidence="3">5.4.99.16</ecNumber>
    </recommendedName>
    <alternativeName>
        <fullName evidence="7">Maltose alpha-D-glucosyltransferase</fullName>
    </alternativeName>
</protein>
<dbReference type="Gene3D" id="3.90.1200.10">
    <property type="match status" value="1"/>
</dbReference>
<keyword evidence="4" id="KW-0479">Metal-binding</keyword>
<dbReference type="AlphaFoldDB" id="A0AAJ0UIP4"/>
<gene>
    <name evidence="10" type="ORF">CCR82_13350</name>
</gene>
<dbReference type="RefSeq" id="WP_201246311.1">
    <property type="nucleotide sequence ID" value="NZ_NHSF01000065.1"/>
</dbReference>
<dbReference type="Gene3D" id="3.90.400.10">
    <property type="entry name" value="Oligo-1,6-glucosidase, Domain 2"/>
    <property type="match status" value="1"/>
</dbReference>
<dbReference type="GO" id="GO:0046872">
    <property type="term" value="F:metal ion binding"/>
    <property type="evidence" value="ECO:0007669"/>
    <property type="project" value="UniProtKB-KW"/>
</dbReference>
<comment type="caution">
    <text evidence="10">The sequence shown here is derived from an EMBL/GenBank/DDBJ whole genome shotgun (WGS) entry which is preliminary data.</text>
</comment>
<feature type="compositionally biased region" description="Low complexity" evidence="8">
    <location>
        <begin position="803"/>
        <end position="818"/>
    </location>
</feature>
<dbReference type="Gene3D" id="2.60.40.1180">
    <property type="entry name" value="Golgi alpha-mannosidase II"/>
    <property type="match status" value="1"/>
</dbReference>
<evidence type="ECO:0000256" key="5">
    <source>
        <dbReference type="ARBA" id="ARBA00022837"/>
    </source>
</evidence>
<dbReference type="Gene3D" id="3.20.20.80">
    <property type="entry name" value="Glycosidases"/>
    <property type="match status" value="1"/>
</dbReference>
<evidence type="ECO:0000313" key="11">
    <source>
        <dbReference type="Proteomes" id="UP001296967"/>
    </source>
</evidence>
<dbReference type="PANTHER" id="PTHR10357:SF219">
    <property type="entry name" value="MALTOSE ALPHA-D-GLUCOSYLTRANSFERASE"/>
    <property type="match status" value="1"/>
</dbReference>
<dbReference type="InterPro" id="IPR013780">
    <property type="entry name" value="Glyco_hydro_b"/>
</dbReference>
<evidence type="ECO:0000313" key="10">
    <source>
        <dbReference type="EMBL" id="MBK5931475.1"/>
    </source>
</evidence>
<dbReference type="EMBL" id="NHSF01000065">
    <property type="protein sequence ID" value="MBK5931475.1"/>
    <property type="molecule type" value="Genomic_DNA"/>
</dbReference>
<evidence type="ECO:0000256" key="3">
    <source>
        <dbReference type="ARBA" id="ARBA00012619"/>
    </source>
</evidence>
<name>A0AAJ0UIP4_HALSE</name>
<dbReference type="Pfam" id="PF16657">
    <property type="entry name" value="Malt_amylase_C"/>
    <property type="match status" value="1"/>
</dbReference>
<dbReference type="GO" id="GO:0047471">
    <property type="term" value="F:maltose alpha-D-glucosyltransferase activity"/>
    <property type="evidence" value="ECO:0007669"/>
    <property type="project" value="UniProtKB-EC"/>
</dbReference>
<dbReference type="InterPro" id="IPR011009">
    <property type="entry name" value="Kinase-like_dom_sf"/>
</dbReference>
<dbReference type="CDD" id="cd11334">
    <property type="entry name" value="AmyAc_TreS"/>
    <property type="match status" value="1"/>
</dbReference>
<accession>A0AAJ0UIP4</accession>
<keyword evidence="6" id="KW-0413">Isomerase</keyword>
<dbReference type="SUPFAM" id="SSF56112">
    <property type="entry name" value="Protein kinase-like (PK-like)"/>
    <property type="match status" value="1"/>
</dbReference>
<keyword evidence="5" id="KW-0106">Calcium</keyword>
<sequence length="1197" mass="133633">MPDLPDLETVAADPLWYKDAIIYQTHVKAFFDTDGDGTGDFRGLTQKLDYVQALGVNTIWLLPFYPSPMRDDGYDITDYRNVHPAYGSKRDVRRFISAAHRRGIRVIVELIINHTSDQHPWFQAARRAPKGSSKRNFYVWSDDDSRFSETRIIFTDSEASNWTWDPVAEQYYWHRFFSHQPDLNHNNPQVVKAVIRVMRAWLDMGVDGLRLDAIPYLCVREGTSNENLPETHAVLKQMRAVVDAHYENRMFLAEANQWPEDVRDYFGDSDECHVCYHFPLMPRMYMALAQEDRHPVVEIMEQTPEIPADCQWALFLRNHDELTLEMVSDRERDYMYQTYATDPRMRVNVGIRRRLAPLLDNNPNKIRLMVSLLLSMPGSPILYYGDEIGMGDNIYLGDRNAVRTPMQWTPDRNAGFSRADPERLYLPPIMDAVYGYQSVNAEAQSRSASSLLSWMRRIIEVRKAHRVFGRGSIEFLHPGNRKVLAYVRESTDTDPIPGDAKDKHEILLCVVNLGRGAQPVELDLARFQGRVPIELLGRTAFPPIGELPYLLTLAGHGFYWFLLSEEDAAPYWHDERLPAPRLATLVLPEGWKSLRPDLAKRPGPARRALQLLEERVLPGYLANRFQGVPGGAPGDAPLSAVRLSAIDAWRDWLLTLISVDLADGTRAQLLLPLWLLWQEDGVELNAAPPAATTLARARRHATPGQLCDALADSRFVHALIELIGDGSQTALGDGVLSAQPTHAFERLTADCAGAQVRIPPEDRGHSAALGDQLMLKLLPCATRISTRASARVSSEASAEKAATEASSKASSEASARVATELSGNMPTDEDASAVEHRLDPNIEIRHSLQEVAGFANTPALAGWLSYQRDQGDQQGGCTLAILEEYIHNQGNLRTFTLELLSRLCDAYGERLDAWEADAAHLSFETLIDNLGRRLAELHQALARKDAGAAFAPERVDAEDQATWAASIAEDLERTLAQLEHSQEVLPDGVRPLATALLSQRAEVLRPMSDDNGDTDADAEGGGCAALRIRVHGDLVLNRVLVVENDVFFIDFVGDWKRTADATPEKQSPLTDVARVLRSLHEVADEAIQAVCIDPSSTVQRRPVVDAIIDWRGRICHRFLSAYREALATAGGALSCTALPAAVTRLLALHGAATRLRNGLELYRALERDREPTFTSGLSAELDTAIRVLSSLAEQEDW</sequence>
<feature type="region of interest" description="Disordered" evidence="8">
    <location>
        <begin position="789"/>
        <end position="832"/>
    </location>
</feature>
<evidence type="ECO:0000256" key="8">
    <source>
        <dbReference type="SAM" id="MobiDB-lite"/>
    </source>
</evidence>
<dbReference type="GO" id="GO:0005975">
    <property type="term" value="P:carbohydrate metabolic process"/>
    <property type="evidence" value="ECO:0007669"/>
    <property type="project" value="InterPro"/>
</dbReference>
<comment type="similarity">
    <text evidence="2">Belongs to the glycosyl hydrolase 13 family. TreS subfamily.</text>
</comment>
<dbReference type="InterPro" id="IPR045857">
    <property type="entry name" value="O16G_dom_2"/>
</dbReference>
<dbReference type="InterPro" id="IPR032091">
    <property type="entry name" value="Malt_amylase-like_C"/>
</dbReference>
<reference evidence="10" key="1">
    <citation type="submission" date="2017-05" db="EMBL/GenBank/DDBJ databases">
        <authorList>
            <person name="Imhoff J.F."/>
            <person name="Rahn T."/>
            <person name="Kuenzel S."/>
            <person name="Neulinger S.C."/>
        </authorList>
    </citation>
    <scope>NUCLEOTIDE SEQUENCE</scope>
    <source>
        <strain evidence="10">DSM 4395</strain>
    </source>
</reference>
<dbReference type="FunFam" id="3.20.20.80:FF:000055">
    <property type="entry name" value="Trehalose synthase"/>
    <property type="match status" value="1"/>
</dbReference>
<dbReference type="PANTHER" id="PTHR10357">
    <property type="entry name" value="ALPHA-AMYLASE FAMILY MEMBER"/>
    <property type="match status" value="1"/>
</dbReference>
<reference evidence="10" key="2">
    <citation type="journal article" date="2020" name="Microorganisms">
        <title>Osmotic Adaptation and Compatible Solute Biosynthesis of Phototrophic Bacteria as Revealed from Genome Analyses.</title>
        <authorList>
            <person name="Imhoff J.F."/>
            <person name="Rahn T."/>
            <person name="Kunzel S."/>
            <person name="Keller A."/>
            <person name="Neulinger S.C."/>
        </authorList>
    </citation>
    <scope>NUCLEOTIDE SEQUENCE</scope>
    <source>
        <strain evidence="10">DSM 4395</strain>
    </source>
</reference>
<keyword evidence="11" id="KW-1185">Reference proteome</keyword>
<evidence type="ECO:0000256" key="1">
    <source>
        <dbReference type="ARBA" id="ARBA00001595"/>
    </source>
</evidence>
<dbReference type="NCBIfam" id="TIGR02456">
    <property type="entry name" value="treS_nterm"/>
    <property type="match status" value="1"/>
</dbReference>
<evidence type="ECO:0000259" key="9">
    <source>
        <dbReference type="SMART" id="SM00642"/>
    </source>
</evidence>
<dbReference type="SUPFAM" id="SSF51445">
    <property type="entry name" value="(Trans)glycosidases"/>
    <property type="match status" value="1"/>
</dbReference>
<dbReference type="SMART" id="SM00642">
    <property type="entry name" value="Aamy"/>
    <property type="match status" value="1"/>
</dbReference>
<organism evidence="10 11">
    <name type="scientific">Halochromatium salexigens</name>
    <name type="common">Chromatium salexigens</name>
    <dbReference type="NCBI Taxonomy" id="49447"/>
    <lineage>
        <taxon>Bacteria</taxon>
        <taxon>Pseudomonadati</taxon>
        <taxon>Pseudomonadota</taxon>
        <taxon>Gammaproteobacteria</taxon>
        <taxon>Chromatiales</taxon>
        <taxon>Chromatiaceae</taxon>
        <taxon>Halochromatium</taxon>
    </lineage>
</organism>
<dbReference type="Pfam" id="PF00128">
    <property type="entry name" value="Alpha-amylase"/>
    <property type="match status" value="1"/>
</dbReference>
<dbReference type="Proteomes" id="UP001296967">
    <property type="component" value="Unassembled WGS sequence"/>
</dbReference>
<feature type="domain" description="Glycosyl hydrolase family 13 catalytic" evidence="9">
    <location>
        <begin position="24"/>
        <end position="423"/>
    </location>
</feature>
<dbReference type="SUPFAM" id="SSF51011">
    <property type="entry name" value="Glycosyl hydrolase domain"/>
    <property type="match status" value="1"/>
</dbReference>
<dbReference type="InterPro" id="IPR017853">
    <property type="entry name" value="GH"/>
</dbReference>